<dbReference type="AlphaFoldDB" id="A0A2P2K4F2"/>
<accession>A0A2P2K4F2</accession>
<organism evidence="1">
    <name type="scientific">Rhizophora mucronata</name>
    <name type="common">Asiatic mangrove</name>
    <dbReference type="NCBI Taxonomy" id="61149"/>
    <lineage>
        <taxon>Eukaryota</taxon>
        <taxon>Viridiplantae</taxon>
        <taxon>Streptophyta</taxon>
        <taxon>Embryophyta</taxon>
        <taxon>Tracheophyta</taxon>
        <taxon>Spermatophyta</taxon>
        <taxon>Magnoliopsida</taxon>
        <taxon>eudicotyledons</taxon>
        <taxon>Gunneridae</taxon>
        <taxon>Pentapetalae</taxon>
        <taxon>rosids</taxon>
        <taxon>fabids</taxon>
        <taxon>Malpighiales</taxon>
        <taxon>Rhizophoraceae</taxon>
        <taxon>Rhizophora</taxon>
    </lineage>
</organism>
<sequence length="39" mass="4545">MKENGLVEVEDEISSDHILHIQCCIFLHKSTRYLSEILT</sequence>
<dbReference type="EMBL" id="GGEC01020134">
    <property type="protein sequence ID" value="MBX00618.1"/>
    <property type="molecule type" value="Transcribed_RNA"/>
</dbReference>
<protein>
    <submittedName>
        <fullName evidence="1">Uncharacterized protein</fullName>
    </submittedName>
</protein>
<proteinExistence type="predicted"/>
<evidence type="ECO:0000313" key="1">
    <source>
        <dbReference type="EMBL" id="MBX00618.1"/>
    </source>
</evidence>
<reference evidence="1" key="1">
    <citation type="submission" date="2018-02" db="EMBL/GenBank/DDBJ databases">
        <title>Rhizophora mucronata_Transcriptome.</title>
        <authorList>
            <person name="Meera S.P."/>
            <person name="Sreeshan A."/>
            <person name="Augustine A."/>
        </authorList>
    </citation>
    <scope>NUCLEOTIDE SEQUENCE</scope>
    <source>
        <tissue evidence="1">Leaf</tissue>
    </source>
</reference>
<name>A0A2P2K4F2_RHIMU</name>